<evidence type="ECO:0000313" key="2">
    <source>
        <dbReference type="EMBL" id="MCP2333794.1"/>
    </source>
</evidence>
<evidence type="ECO:0000256" key="1">
    <source>
        <dbReference type="SAM" id="MobiDB-lite"/>
    </source>
</evidence>
<keyword evidence="3" id="KW-1185">Reference proteome</keyword>
<evidence type="ECO:0000313" key="3">
    <source>
        <dbReference type="Proteomes" id="UP000791080"/>
    </source>
</evidence>
<dbReference type="InterPro" id="IPR025335">
    <property type="entry name" value="DUF4241"/>
</dbReference>
<reference evidence="2 3" key="1">
    <citation type="submission" date="2013-07" db="EMBL/GenBank/DDBJ databases">
        <authorList>
            <consortium name="DOE Joint Genome Institute"/>
            <person name="Reeve W."/>
            <person name="Huntemann M."/>
            <person name="Han J."/>
            <person name="Chen A."/>
            <person name="Kyrpides N."/>
            <person name="Mavromatis K."/>
            <person name="Markowitz V."/>
            <person name="Palaniappan K."/>
            <person name="Ivanova N."/>
            <person name="Schaumberg A."/>
            <person name="Pati A."/>
            <person name="Liolios K."/>
            <person name="Nordberg H.P."/>
            <person name="Cantor M.N."/>
            <person name="Hua S.X."/>
            <person name="Woyke T."/>
        </authorList>
    </citation>
    <scope>NUCLEOTIDE SEQUENCE [LARGE SCALE GENOMIC DNA]</scope>
    <source>
        <strain evidence="2 3">DSM 43889</strain>
    </source>
</reference>
<dbReference type="EMBL" id="AUBJ02000001">
    <property type="protein sequence ID" value="MCP2333794.1"/>
    <property type="molecule type" value="Genomic_DNA"/>
</dbReference>
<dbReference type="Proteomes" id="UP000791080">
    <property type="component" value="Unassembled WGS sequence"/>
</dbReference>
<gene>
    <name evidence="2" type="ORF">G443_004064</name>
</gene>
<name>A0ABT1JNQ5_ACTCY</name>
<evidence type="ECO:0008006" key="4">
    <source>
        <dbReference type="Google" id="ProtNLM"/>
    </source>
</evidence>
<comment type="caution">
    <text evidence="2">The sequence shown here is derived from an EMBL/GenBank/DDBJ whole genome shotgun (WGS) entry which is preliminary data.</text>
</comment>
<proteinExistence type="predicted"/>
<reference evidence="2 3" key="2">
    <citation type="submission" date="2022-06" db="EMBL/GenBank/DDBJ databases">
        <title>Genomic Encyclopedia of Type Strains, Phase I: the one thousand microbial genomes (KMG-I) project.</title>
        <authorList>
            <person name="Kyrpides N."/>
        </authorList>
    </citation>
    <scope>NUCLEOTIDE SEQUENCE [LARGE SCALE GENOMIC DNA]</scope>
    <source>
        <strain evidence="2 3">DSM 43889</strain>
    </source>
</reference>
<feature type="region of interest" description="Disordered" evidence="1">
    <location>
        <begin position="166"/>
        <end position="203"/>
    </location>
</feature>
<accession>A0ABT1JNQ5</accession>
<protein>
    <recommendedName>
        <fullName evidence="4">DUF4241 domain-containing protein</fullName>
    </recommendedName>
</protein>
<organism evidence="2 3">
    <name type="scientific">Actinoalloteichus caeruleus DSM 43889</name>
    <dbReference type="NCBI Taxonomy" id="1120930"/>
    <lineage>
        <taxon>Bacteria</taxon>
        <taxon>Bacillati</taxon>
        <taxon>Actinomycetota</taxon>
        <taxon>Actinomycetes</taxon>
        <taxon>Pseudonocardiales</taxon>
        <taxon>Pseudonocardiaceae</taxon>
        <taxon>Actinoalloteichus</taxon>
        <taxon>Actinoalloteichus cyanogriseus</taxon>
    </lineage>
</organism>
<dbReference type="Pfam" id="PF14025">
    <property type="entry name" value="DUF4241"/>
    <property type="match status" value="1"/>
</dbReference>
<dbReference type="RefSeq" id="WP_026419097.1">
    <property type="nucleotide sequence ID" value="NZ_AUBJ02000001.1"/>
</dbReference>
<sequence length="410" mass="44434">MTAPIMNVRYGEDWDADARDLLGPLRTATARARHEAGSRYAVLLSNGDAPQALLQVGVADRYLGVWLFDGQRRRAARIELREMLEGRLFPLALEHWGYQAEDQAEFDPGAALHRERYDHRGRVTVHREPRGADGPASETVNVIDADPLWRDFPEFGDWVPLLTSLSGASTSTSTPRPTLREAEDSEVVETPVPAGTRLWEPPRPLLPERPDRLFVEGCRSVFRDGRPALSRDPLAAGTLVLPTGRVVTADPHSVEADTDPLVVRLPKGRHPVELALVDTERPGEGPLVAAARVRWGGGVPTSWEPALRAGQDPLELRAGEFFGFGVDSGLACLCAAEATGWAARVVSEDAVPPVDVEKPVELVDSSSGGSLVVFRAGEGDGSYPTWLGRDAEGAPCALVVDFLLVSTEDE</sequence>